<evidence type="ECO:0000256" key="1">
    <source>
        <dbReference type="SAM" id="Phobius"/>
    </source>
</evidence>
<protein>
    <recommendedName>
        <fullName evidence="4">DUF5679 domain-containing protein</fullName>
    </recommendedName>
</protein>
<sequence length="104" mass="11842">MSIMQTDVLTILLVVIMAGLLIYLVTASFDYIKRRRRGIEQEKTNYKLITIATCQQNDYTIEREFKEGDFVGKIDGKCPKCGSALIISKIYAVAQEKTQKSFKP</sequence>
<keyword evidence="1" id="KW-1133">Transmembrane helix</keyword>
<evidence type="ECO:0000313" key="3">
    <source>
        <dbReference type="Proteomes" id="UP001529235"/>
    </source>
</evidence>
<feature type="transmembrane region" description="Helical" evidence="1">
    <location>
        <begin position="12"/>
        <end position="32"/>
    </location>
</feature>
<comment type="caution">
    <text evidence="2">The sequence shown here is derived from an EMBL/GenBank/DDBJ whole genome shotgun (WGS) entry which is preliminary data.</text>
</comment>
<proteinExistence type="predicted"/>
<gene>
    <name evidence="2" type="ORF">QPL79_02985</name>
</gene>
<dbReference type="RefSeq" id="WP_285273293.1">
    <property type="nucleotide sequence ID" value="NZ_JASNVW010000001.1"/>
</dbReference>
<reference evidence="2 3" key="1">
    <citation type="submission" date="2023-05" db="EMBL/GenBank/DDBJ databases">
        <title>A new hyperthermophilic archaea 'Ignisphaera cupida' sp. nov. and description of the family 'Ignisphaeraceae' fam. nov.</title>
        <authorList>
            <person name="Podosokorskaya O.A."/>
            <person name="Elcheninov A.G."/>
            <person name="Klukina A."/>
            <person name="Merkel A.Y."/>
        </authorList>
    </citation>
    <scope>NUCLEOTIDE SEQUENCE [LARGE SCALE GENOMIC DNA]</scope>
    <source>
        <strain evidence="2 3">4213-co</strain>
    </source>
</reference>
<evidence type="ECO:0000313" key="2">
    <source>
        <dbReference type="EMBL" id="MDK6028327.1"/>
    </source>
</evidence>
<evidence type="ECO:0008006" key="4">
    <source>
        <dbReference type="Google" id="ProtNLM"/>
    </source>
</evidence>
<dbReference type="Proteomes" id="UP001529235">
    <property type="component" value="Unassembled WGS sequence"/>
</dbReference>
<dbReference type="AlphaFoldDB" id="A0ABD4Z4T7"/>
<organism evidence="2 3">
    <name type="scientific">Ignisphaera cupida</name>
    <dbReference type="NCBI Taxonomy" id="3050454"/>
    <lineage>
        <taxon>Archaea</taxon>
        <taxon>Thermoproteota</taxon>
        <taxon>Thermoprotei</taxon>
        <taxon>Desulfurococcales</taxon>
        <taxon>Desulfurococcaceae</taxon>
        <taxon>Ignisphaera</taxon>
    </lineage>
</organism>
<keyword evidence="3" id="KW-1185">Reference proteome</keyword>
<keyword evidence="1" id="KW-0812">Transmembrane</keyword>
<keyword evidence="1" id="KW-0472">Membrane</keyword>
<name>A0ABD4Z4T7_9CREN</name>
<accession>A0ABD4Z4T7</accession>
<dbReference type="EMBL" id="JASNVW010000001">
    <property type="protein sequence ID" value="MDK6028327.1"/>
    <property type="molecule type" value="Genomic_DNA"/>
</dbReference>